<evidence type="ECO:0000313" key="2">
    <source>
        <dbReference type="Proteomes" id="UP000670947"/>
    </source>
</evidence>
<sequence length="165" mass="17927">MKLYFRDNFFNAGVTEIVNGAGERAGEVDLRSLLGSGLDVYGADGSLACSGGFPLLSGKWGVSGPSGESVGQLRARMSFLTKRFEYEAYGRGVYEIEAGAFSQEYRIADESGNPAAEFARASGFFEASAYALETYDDAVGAYEWIAVILGMHEIQKRRRNAQNTM</sequence>
<protein>
    <submittedName>
        <fullName evidence="1">Uncharacterized protein</fullName>
    </submittedName>
</protein>
<keyword evidence="2" id="KW-1185">Reference proteome</keyword>
<evidence type="ECO:0000313" key="1">
    <source>
        <dbReference type="EMBL" id="MBO7742593.1"/>
    </source>
</evidence>
<reference evidence="1 2" key="1">
    <citation type="submission" date="2021-03" db="EMBL/GenBank/DDBJ databases">
        <title>Paenibacillus artemisicola MWE-103 whole genome sequence.</title>
        <authorList>
            <person name="Ham Y.J."/>
        </authorList>
    </citation>
    <scope>NUCLEOTIDE SEQUENCE [LARGE SCALE GENOMIC DNA]</scope>
    <source>
        <strain evidence="1 2">MWE-103</strain>
    </source>
</reference>
<dbReference type="Proteomes" id="UP000670947">
    <property type="component" value="Unassembled WGS sequence"/>
</dbReference>
<dbReference type="RefSeq" id="WP_208845581.1">
    <property type="nucleotide sequence ID" value="NZ_JAGGDJ010000001.1"/>
</dbReference>
<proteinExistence type="predicted"/>
<dbReference type="EMBL" id="JAGGDJ010000001">
    <property type="protein sequence ID" value="MBO7742593.1"/>
    <property type="molecule type" value="Genomic_DNA"/>
</dbReference>
<comment type="caution">
    <text evidence="1">The sequence shown here is derived from an EMBL/GenBank/DDBJ whole genome shotgun (WGS) entry which is preliminary data.</text>
</comment>
<gene>
    <name evidence="1" type="ORF">I8J29_00195</name>
</gene>
<organism evidence="1 2">
    <name type="scientific">Paenibacillus artemisiicola</name>
    <dbReference type="NCBI Taxonomy" id="1172618"/>
    <lineage>
        <taxon>Bacteria</taxon>
        <taxon>Bacillati</taxon>
        <taxon>Bacillota</taxon>
        <taxon>Bacilli</taxon>
        <taxon>Bacillales</taxon>
        <taxon>Paenibacillaceae</taxon>
        <taxon>Paenibacillus</taxon>
    </lineage>
</organism>
<name>A0ABS3W2T5_9BACL</name>
<accession>A0ABS3W2T5</accession>